<reference evidence="4 5" key="1">
    <citation type="journal article" date="2015" name="Stand. Genomic Sci.">
        <title>Genomic Encyclopedia of Bacterial and Archaeal Type Strains, Phase III: the genomes of soil and plant-associated and newly described type strains.</title>
        <authorList>
            <person name="Whitman W.B."/>
            <person name="Woyke T."/>
            <person name="Klenk H.P."/>
            <person name="Zhou Y."/>
            <person name="Lilburn T.G."/>
            <person name="Beck B.J."/>
            <person name="De Vos P."/>
            <person name="Vandamme P."/>
            <person name="Eisen J.A."/>
            <person name="Garrity G."/>
            <person name="Hugenholtz P."/>
            <person name="Kyrpides N.C."/>
        </authorList>
    </citation>
    <scope>NUCLEOTIDE SEQUENCE [LARGE SCALE GENOMIC DNA]</scope>
    <source>
        <strain evidence="4 5">CECT 7306</strain>
    </source>
</reference>
<feature type="region of interest" description="Disordered" evidence="2">
    <location>
        <begin position="1"/>
        <end position="20"/>
    </location>
</feature>
<dbReference type="InterPro" id="IPR003754">
    <property type="entry name" value="4pyrrol_synth_uPrphyn_synth"/>
</dbReference>
<dbReference type="GO" id="GO:0006355">
    <property type="term" value="P:regulation of DNA-templated transcription"/>
    <property type="evidence" value="ECO:0007669"/>
    <property type="project" value="InterPro"/>
</dbReference>
<feature type="compositionally biased region" description="Pro residues" evidence="2">
    <location>
        <begin position="1"/>
        <end position="11"/>
    </location>
</feature>
<dbReference type="SUPFAM" id="SSF46894">
    <property type="entry name" value="C-terminal effector domain of the bipartite response regulators"/>
    <property type="match status" value="1"/>
</dbReference>
<dbReference type="Pfam" id="PF02602">
    <property type="entry name" value="HEM4"/>
    <property type="match status" value="1"/>
</dbReference>
<dbReference type="Pfam" id="PF00486">
    <property type="entry name" value="Trans_reg_C"/>
    <property type="match status" value="1"/>
</dbReference>
<comment type="caution">
    <text evidence="4">The sequence shown here is derived from an EMBL/GenBank/DDBJ whole genome shotgun (WGS) entry which is preliminary data.</text>
</comment>
<dbReference type="NCBIfam" id="NF005568">
    <property type="entry name" value="PRK07239.1"/>
    <property type="match status" value="1"/>
</dbReference>
<dbReference type="InterPro" id="IPR016032">
    <property type="entry name" value="Sig_transdc_resp-reg_C-effctor"/>
</dbReference>
<evidence type="ECO:0000313" key="5">
    <source>
        <dbReference type="Proteomes" id="UP000276232"/>
    </source>
</evidence>
<dbReference type="PANTHER" id="PTHR40082:SF1">
    <property type="entry name" value="BLR5956 PROTEIN"/>
    <property type="match status" value="1"/>
</dbReference>
<dbReference type="FunCoup" id="A0A3N1HLL9">
    <property type="interactions" value="85"/>
</dbReference>
<dbReference type="Proteomes" id="UP000276232">
    <property type="component" value="Unassembled WGS sequence"/>
</dbReference>
<dbReference type="PANTHER" id="PTHR40082">
    <property type="entry name" value="BLR5956 PROTEIN"/>
    <property type="match status" value="1"/>
</dbReference>
<keyword evidence="5" id="KW-1185">Reference proteome</keyword>
<evidence type="ECO:0000256" key="2">
    <source>
        <dbReference type="SAM" id="MobiDB-lite"/>
    </source>
</evidence>
<evidence type="ECO:0000313" key="4">
    <source>
        <dbReference type="EMBL" id="ROP43349.1"/>
    </source>
</evidence>
<dbReference type="AlphaFoldDB" id="A0A3N1HLL9"/>
<accession>A0A3N1HLL9</accession>
<dbReference type="GO" id="GO:0004852">
    <property type="term" value="F:uroporphyrinogen-III synthase activity"/>
    <property type="evidence" value="ECO:0007669"/>
    <property type="project" value="InterPro"/>
</dbReference>
<dbReference type="InParanoid" id="A0A3N1HLL9"/>
<protein>
    <submittedName>
        <fullName evidence="4">Uroporphyrinogen-III synthase</fullName>
    </submittedName>
</protein>
<gene>
    <name evidence="4" type="ORF">EDC03_1952</name>
</gene>
<organism evidence="4 5">
    <name type="scientific">Pseudokineococcus lusitanus</name>
    <dbReference type="NCBI Taxonomy" id="763993"/>
    <lineage>
        <taxon>Bacteria</taxon>
        <taxon>Bacillati</taxon>
        <taxon>Actinomycetota</taxon>
        <taxon>Actinomycetes</taxon>
        <taxon>Kineosporiales</taxon>
        <taxon>Kineosporiaceae</taxon>
        <taxon>Pseudokineococcus</taxon>
    </lineage>
</organism>
<dbReference type="OrthoDB" id="213853at2"/>
<name>A0A3N1HLL9_9ACTN</name>
<dbReference type="GO" id="GO:0003677">
    <property type="term" value="F:DNA binding"/>
    <property type="evidence" value="ECO:0007669"/>
    <property type="project" value="UniProtKB-KW"/>
</dbReference>
<evidence type="ECO:0000259" key="3">
    <source>
        <dbReference type="SMART" id="SM00862"/>
    </source>
</evidence>
<dbReference type="Gene3D" id="1.10.10.10">
    <property type="entry name" value="Winged helix-like DNA-binding domain superfamily/Winged helix DNA-binding domain"/>
    <property type="match status" value="1"/>
</dbReference>
<dbReference type="SUPFAM" id="SSF69618">
    <property type="entry name" value="HemD-like"/>
    <property type="match status" value="1"/>
</dbReference>
<proteinExistence type="predicted"/>
<dbReference type="InterPro" id="IPR036388">
    <property type="entry name" value="WH-like_DNA-bd_sf"/>
</dbReference>
<dbReference type="InterPro" id="IPR039793">
    <property type="entry name" value="UROS/Hem4"/>
</dbReference>
<dbReference type="GO" id="GO:0006780">
    <property type="term" value="P:uroporphyrinogen III biosynthetic process"/>
    <property type="evidence" value="ECO:0007669"/>
    <property type="project" value="InterPro"/>
</dbReference>
<dbReference type="EMBL" id="RJKN01000004">
    <property type="protein sequence ID" value="ROP43349.1"/>
    <property type="molecule type" value="Genomic_DNA"/>
</dbReference>
<dbReference type="GO" id="GO:0000160">
    <property type="term" value="P:phosphorelay signal transduction system"/>
    <property type="evidence" value="ECO:0007669"/>
    <property type="project" value="InterPro"/>
</dbReference>
<feature type="domain" description="OmpR/PhoB-type" evidence="3">
    <location>
        <begin position="326"/>
        <end position="394"/>
    </location>
</feature>
<dbReference type="RefSeq" id="WP_123380008.1">
    <property type="nucleotide sequence ID" value="NZ_RJKN01000004.1"/>
</dbReference>
<dbReference type="InterPro" id="IPR001867">
    <property type="entry name" value="OmpR/PhoB-type_DNA-bd"/>
</dbReference>
<evidence type="ECO:0000256" key="1">
    <source>
        <dbReference type="ARBA" id="ARBA00023125"/>
    </source>
</evidence>
<dbReference type="InterPro" id="IPR036108">
    <property type="entry name" value="4pyrrol_syn_uPrphyn_synt_sf"/>
</dbReference>
<dbReference type="SMART" id="SM00862">
    <property type="entry name" value="Trans_reg_C"/>
    <property type="match status" value="1"/>
</dbReference>
<sequence length="397" mass="40885">MSQPTTTPPDAAPAEAAAAPGRELDRTQLVGVTIGITSDRRSEELIGTFTRRGAQVLHAPTMRIVPVTEDEELLAGTREALADPPDVLLVTTGIGLRAWVESADAAGLADDLVAALRPAYVVARGPKARGALRAAGLPERWTAATEQTAEAVQHLVDEGVEGRSVLVQMHGAAGVEELEPLVTAGARVRTVTPYHWREPRDPAAVDRLVDALVARSLDAVTFTAAPAAVALLDAAEARGLRDEVVAALAAGAPGAEGEDGVVACAVGDVTAAPLRAAGVEPLVPGRWRLGAMMRVLADHLEEHPRAAVTTPAGRLVVRARAALLDGTPLELAPGPLAVLARLAAAGGDVVPRARLLAALPSAAGDHAVDVAVARVRAVLPDGVVRTVVKRGYALRTG</sequence>
<dbReference type="CDD" id="cd06578">
    <property type="entry name" value="HemD"/>
    <property type="match status" value="1"/>
</dbReference>
<keyword evidence="1" id="KW-0238">DNA-binding</keyword>
<dbReference type="Gene3D" id="3.40.50.10090">
    <property type="match status" value="2"/>
</dbReference>